<dbReference type="InterPro" id="IPR010516">
    <property type="entry name" value="SAP18"/>
</dbReference>
<feature type="compositionally biased region" description="Gly residues" evidence="2">
    <location>
        <begin position="203"/>
        <end position="228"/>
    </location>
</feature>
<keyword evidence="4" id="KW-1185">Reference proteome</keyword>
<organism evidence="3 4">
    <name type="scientific">Staphylotrichum tortipilum</name>
    <dbReference type="NCBI Taxonomy" id="2831512"/>
    <lineage>
        <taxon>Eukaryota</taxon>
        <taxon>Fungi</taxon>
        <taxon>Dikarya</taxon>
        <taxon>Ascomycota</taxon>
        <taxon>Pezizomycotina</taxon>
        <taxon>Sordariomycetes</taxon>
        <taxon>Sordariomycetidae</taxon>
        <taxon>Sordariales</taxon>
        <taxon>Chaetomiaceae</taxon>
        <taxon>Staphylotrichum</taxon>
    </lineage>
</organism>
<dbReference type="PANTHER" id="PTHR13082:SF0">
    <property type="entry name" value="HISTONE DEACETYLASE COMPLEX SUBUNIT SAP18"/>
    <property type="match status" value="1"/>
</dbReference>
<sequence>MIAGEFRRDETPPFLVKVFYRTGAHHRPDEFNSPTLPPHLPIHTWPDCTLDELSSHIAAATPSVLPSPAIGTRLIFRLIYADTRAPRSDALSPRYVPKDLGSVVLGRGGPGAGPDEGVSSAGEGDGAAGAGGETTLAEAKFITGDFICCAIMPPDELSGDVVPASSARMGRGTGVGEATGLVGGPPPPPPMAPRQRDYGFSGGFRGRGGFRGGGGGGPRGYYGGGGGRGRYRDREEPFGRDAGGMPQGEWRRGDRLPDDPPESGWRGR</sequence>
<reference evidence="3" key="2">
    <citation type="submission" date="2023-05" db="EMBL/GenBank/DDBJ databases">
        <authorList>
            <consortium name="Lawrence Berkeley National Laboratory"/>
            <person name="Steindorff A."/>
            <person name="Hensen N."/>
            <person name="Bonometti L."/>
            <person name="Westerberg I."/>
            <person name="Brannstrom I.O."/>
            <person name="Guillou S."/>
            <person name="Cros-Aarteil S."/>
            <person name="Calhoun S."/>
            <person name="Haridas S."/>
            <person name="Kuo A."/>
            <person name="Mondo S."/>
            <person name="Pangilinan J."/>
            <person name="Riley R."/>
            <person name="Labutti K."/>
            <person name="Andreopoulos B."/>
            <person name="Lipzen A."/>
            <person name="Chen C."/>
            <person name="Yanf M."/>
            <person name="Daum C."/>
            <person name="Ng V."/>
            <person name="Clum A."/>
            <person name="Ohm R."/>
            <person name="Martin F."/>
            <person name="Silar P."/>
            <person name="Natvig D."/>
            <person name="Lalanne C."/>
            <person name="Gautier V."/>
            <person name="Ament-Velasquez S.L."/>
            <person name="Kruys A."/>
            <person name="Hutchinson M.I."/>
            <person name="Powell A.J."/>
            <person name="Barry K."/>
            <person name="Miller A.N."/>
            <person name="Grigoriev I.V."/>
            <person name="Debuchy R."/>
            <person name="Gladieux P."/>
            <person name="Thoren M.H."/>
            <person name="Johannesson H."/>
        </authorList>
    </citation>
    <scope>NUCLEOTIDE SEQUENCE</scope>
    <source>
        <strain evidence="3">CBS 103.79</strain>
    </source>
</reference>
<name>A0AAN6MEZ3_9PEZI</name>
<evidence type="ECO:0000256" key="2">
    <source>
        <dbReference type="SAM" id="MobiDB-lite"/>
    </source>
</evidence>
<dbReference type="Pfam" id="PF06487">
    <property type="entry name" value="SAP18"/>
    <property type="match status" value="1"/>
</dbReference>
<dbReference type="InterPro" id="IPR042534">
    <property type="entry name" value="SAP18_sf"/>
</dbReference>
<proteinExistence type="inferred from homology"/>
<feature type="compositionally biased region" description="Basic and acidic residues" evidence="2">
    <location>
        <begin position="249"/>
        <end position="258"/>
    </location>
</feature>
<reference evidence="3" key="1">
    <citation type="journal article" date="2023" name="Mol. Phylogenet. Evol.">
        <title>Genome-scale phylogeny and comparative genomics of the fungal order Sordariales.</title>
        <authorList>
            <person name="Hensen N."/>
            <person name="Bonometti L."/>
            <person name="Westerberg I."/>
            <person name="Brannstrom I.O."/>
            <person name="Guillou S."/>
            <person name="Cros-Aarteil S."/>
            <person name="Calhoun S."/>
            <person name="Haridas S."/>
            <person name="Kuo A."/>
            <person name="Mondo S."/>
            <person name="Pangilinan J."/>
            <person name="Riley R."/>
            <person name="LaButti K."/>
            <person name="Andreopoulos B."/>
            <person name="Lipzen A."/>
            <person name="Chen C."/>
            <person name="Yan M."/>
            <person name="Daum C."/>
            <person name="Ng V."/>
            <person name="Clum A."/>
            <person name="Steindorff A."/>
            <person name="Ohm R.A."/>
            <person name="Martin F."/>
            <person name="Silar P."/>
            <person name="Natvig D.O."/>
            <person name="Lalanne C."/>
            <person name="Gautier V."/>
            <person name="Ament-Velasquez S.L."/>
            <person name="Kruys A."/>
            <person name="Hutchinson M.I."/>
            <person name="Powell A.J."/>
            <person name="Barry K."/>
            <person name="Miller A.N."/>
            <person name="Grigoriev I.V."/>
            <person name="Debuchy R."/>
            <person name="Gladieux P."/>
            <person name="Hiltunen Thoren M."/>
            <person name="Johannesson H."/>
        </authorList>
    </citation>
    <scope>NUCLEOTIDE SEQUENCE</scope>
    <source>
        <strain evidence="3">CBS 103.79</strain>
    </source>
</reference>
<comment type="caution">
    <text evidence="3">The sequence shown here is derived from an EMBL/GenBank/DDBJ whole genome shotgun (WGS) entry which is preliminary data.</text>
</comment>
<protein>
    <submittedName>
        <fullName evidence="3">Sin3 associated polypeptide p18-domain-containing protein</fullName>
    </submittedName>
</protein>
<dbReference type="PANTHER" id="PTHR13082">
    <property type="entry name" value="SAP18"/>
    <property type="match status" value="1"/>
</dbReference>
<gene>
    <name evidence="3" type="ORF">C8A05DRAFT_18598</name>
</gene>
<dbReference type="AlphaFoldDB" id="A0AAN6MEZ3"/>
<evidence type="ECO:0000256" key="1">
    <source>
        <dbReference type="ARBA" id="ARBA00009143"/>
    </source>
</evidence>
<evidence type="ECO:0000313" key="4">
    <source>
        <dbReference type="Proteomes" id="UP001303889"/>
    </source>
</evidence>
<dbReference type="GO" id="GO:0005634">
    <property type="term" value="C:nucleus"/>
    <property type="evidence" value="ECO:0007669"/>
    <property type="project" value="TreeGrafter"/>
</dbReference>
<accession>A0AAN6MEZ3</accession>
<comment type="similarity">
    <text evidence="1">Belongs to the SAP18 family.</text>
</comment>
<dbReference type="EMBL" id="MU855864">
    <property type="protein sequence ID" value="KAK3898886.1"/>
    <property type="molecule type" value="Genomic_DNA"/>
</dbReference>
<evidence type="ECO:0000313" key="3">
    <source>
        <dbReference type="EMBL" id="KAK3898886.1"/>
    </source>
</evidence>
<dbReference type="Gene3D" id="3.10.20.550">
    <property type="entry name" value="ASAP complex, SAP18 subunit"/>
    <property type="match status" value="1"/>
</dbReference>
<feature type="region of interest" description="Disordered" evidence="2">
    <location>
        <begin position="203"/>
        <end position="268"/>
    </location>
</feature>
<feature type="compositionally biased region" description="Basic and acidic residues" evidence="2">
    <location>
        <begin position="230"/>
        <end position="239"/>
    </location>
</feature>
<feature type="region of interest" description="Disordered" evidence="2">
    <location>
        <begin position="106"/>
        <end position="131"/>
    </location>
</feature>
<dbReference type="Proteomes" id="UP001303889">
    <property type="component" value="Unassembled WGS sequence"/>
</dbReference>